<dbReference type="FunFam" id="3.30.70.870:FF:000003">
    <property type="entry name" value="GTP-binding protein TypA"/>
    <property type="match status" value="1"/>
</dbReference>
<dbReference type="GO" id="GO:0043022">
    <property type="term" value="F:ribosome binding"/>
    <property type="evidence" value="ECO:0007669"/>
    <property type="project" value="UniProtKB-UniRule"/>
</dbReference>
<dbReference type="Proteomes" id="UP000702544">
    <property type="component" value="Unassembled WGS sequence"/>
</dbReference>
<dbReference type="CDD" id="cd03710">
    <property type="entry name" value="BipA_TypA_C"/>
    <property type="match status" value="1"/>
</dbReference>
<dbReference type="PRINTS" id="PR00315">
    <property type="entry name" value="ELONGATNFCT"/>
</dbReference>
<keyword evidence="2" id="KW-0690">Ribosome biogenesis</keyword>
<dbReference type="Gene3D" id="3.30.70.870">
    <property type="entry name" value="Elongation Factor G (Translational Gtpase), domain 3"/>
    <property type="match status" value="1"/>
</dbReference>
<accession>A0AAE4ZA06</accession>
<dbReference type="InterPro" id="IPR000640">
    <property type="entry name" value="EFG_V-like"/>
</dbReference>
<dbReference type="InterPro" id="IPR047042">
    <property type="entry name" value="BipA_II"/>
</dbReference>
<dbReference type="PROSITE" id="PS00301">
    <property type="entry name" value="G_TR_1"/>
    <property type="match status" value="1"/>
</dbReference>
<dbReference type="SUPFAM" id="SSF54980">
    <property type="entry name" value="EF-G C-terminal domain-like"/>
    <property type="match status" value="2"/>
</dbReference>
<dbReference type="PROSITE" id="PS51722">
    <property type="entry name" value="G_TR_2"/>
    <property type="match status" value="1"/>
</dbReference>
<comment type="subcellular location">
    <subcellularLocation>
        <location evidence="2">Cytoplasm</location>
    </subcellularLocation>
    <text evidence="2">Binds to ribosomes.</text>
</comment>
<comment type="caution">
    <text evidence="4">The sequence shown here is derived from an EMBL/GenBank/DDBJ whole genome shotgun (WGS) entry which is preliminary data.</text>
</comment>
<dbReference type="FunFam" id="2.40.50.250:FF:000001">
    <property type="entry name" value="GTP-binding protein TypA"/>
    <property type="match status" value="1"/>
</dbReference>
<dbReference type="InterPro" id="IPR047043">
    <property type="entry name" value="BipA_III"/>
</dbReference>
<dbReference type="Pfam" id="PF00679">
    <property type="entry name" value="EFG_C"/>
    <property type="match status" value="1"/>
</dbReference>
<keyword evidence="2" id="KW-0820">tRNA-binding</keyword>
<dbReference type="CDD" id="cd03691">
    <property type="entry name" value="BipA_TypA_II"/>
    <property type="match status" value="1"/>
</dbReference>
<dbReference type="InterPro" id="IPR048876">
    <property type="entry name" value="BipA_C"/>
</dbReference>
<keyword evidence="1 2" id="KW-0342">GTP-binding</keyword>
<dbReference type="GO" id="GO:0019843">
    <property type="term" value="F:rRNA binding"/>
    <property type="evidence" value="ECO:0007669"/>
    <property type="project" value="UniProtKB-KW"/>
</dbReference>
<dbReference type="SUPFAM" id="SSF50447">
    <property type="entry name" value="Translation proteins"/>
    <property type="match status" value="1"/>
</dbReference>
<dbReference type="NCBIfam" id="TIGR01394">
    <property type="entry name" value="TypA_BipA"/>
    <property type="match status" value="1"/>
</dbReference>
<dbReference type="GO" id="GO:1990904">
    <property type="term" value="C:ribonucleoprotein complex"/>
    <property type="evidence" value="ECO:0007669"/>
    <property type="project" value="TreeGrafter"/>
</dbReference>
<dbReference type="Gene3D" id="3.30.70.240">
    <property type="match status" value="1"/>
</dbReference>
<dbReference type="Gene3D" id="2.40.30.10">
    <property type="entry name" value="Translation factors"/>
    <property type="match status" value="1"/>
</dbReference>
<dbReference type="CDD" id="cd16263">
    <property type="entry name" value="BipA_III"/>
    <property type="match status" value="1"/>
</dbReference>
<comment type="subunit">
    <text evidence="2">Monomer.</text>
</comment>
<comment type="function">
    <text evidence="2">A 50S ribosomal subunit assembly protein with GTPase activity, required for 50S subunit assembly at low temperatures, may also play a role in translation. Binds GTP and analogs. Binds the 70S ribosome between the 30S and 50S subunits, in a similar position as ribosome-bound EF-G; it contacts a number of ribosomal proteins, both rRNAs and the A-site tRNA.</text>
</comment>
<dbReference type="SUPFAM" id="SSF52540">
    <property type="entry name" value="P-loop containing nucleoside triphosphate hydrolases"/>
    <property type="match status" value="1"/>
</dbReference>
<evidence type="ECO:0000313" key="5">
    <source>
        <dbReference type="Proteomes" id="UP000702544"/>
    </source>
</evidence>
<keyword evidence="2" id="KW-0547">Nucleotide-binding</keyword>
<dbReference type="InterPro" id="IPR035647">
    <property type="entry name" value="EFG_III/V"/>
</dbReference>
<dbReference type="PANTHER" id="PTHR42908:SF8">
    <property type="entry name" value="TR-TYPE G DOMAIN-CONTAINING PROTEIN"/>
    <property type="match status" value="1"/>
</dbReference>
<evidence type="ECO:0000256" key="2">
    <source>
        <dbReference type="HAMAP-Rule" id="MF_00849"/>
    </source>
</evidence>
<dbReference type="Pfam" id="PF21018">
    <property type="entry name" value="BipA_C"/>
    <property type="match status" value="1"/>
</dbReference>
<dbReference type="EC" id="3.6.5.-" evidence="2"/>
<name>A0AAE4ZA06_9BACT</name>
<evidence type="ECO:0000313" key="4">
    <source>
        <dbReference type="EMBL" id="NIR73525.1"/>
    </source>
</evidence>
<dbReference type="InterPro" id="IPR009000">
    <property type="entry name" value="Transl_B-barrel_sf"/>
</dbReference>
<keyword evidence="2" id="KW-0694">RNA-binding</keyword>
<dbReference type="InterPro" id="IPR035651">
    <property type="entry name" value="BipA_V"/>
</dbReference>
<organism evidence="4 5">
    <name type="scientific">Candidatus Kutchimonas denitrificans</name>
    <dbReference type="NCBI Taxonomy" id="3056748"/>
    <lineage>
        <taxon>Bacteria</taxon>
        <taxon>Pseudomonadati</taxon>
        <taxon>Gemmatimonadota</taxon>
        <taxon>Gemmatimonadia</taxon>
        <taxon>Candidatus Palauibacterales</taxon>
        <taxon>Candidatus Palauibacteraceae</taxon>
        <taxon>Candidatus Kutchimonas</taxon>
    </lineage>
</organism>
<comment type="catalytic activity">
    <reaction evidence="2">
        <text>GTP + H2O = GDP + phosphate + H(+)</text>
        <dbReference type="Rhea" id="RHEA:19669"/>
        <dbReference type="ChEBI" id="CHEBI:15377"/>
        <dbReference type="ChEBI" id="CHEBI:15378"/>
        <dbReference type="ChEBI" id="CHEBI:37565"/>
        <dbReference type="ChEBI" id="CHEBI:43474"/>
        <dbReference type="ChEBI" id="CHEBI:58189"/>
    </reaction>
</comment>
<proteinExistence type="inferred from homology"/>
<dbReference type="CDD" id="cd01891">
    <property type="entry name" value="TypA_BipA"/>
    <property type="match status" value="1"/>
</dbReference>
<dbReference type="Gene3D" id="2.40.50.250">
    <property type="entry name" value="bipa protein"/>
    <property type="match status" value="1"/>
</dbReference>
<dbReference type="GO" id="GO:0003924">
    <property type="term" value="F:GTPase activity"/>
    <property type="evidence" value="ECO:0007669"/>
    <property type="project" value="UniProtKB-UniRule"/>
</dbReference>
<dbReference type="Gene3D" id="3.40.50.300">
    <property type="entry name" value="P-loop containing nucleotide triphosphate hydrolases"/>
    <property type="match status" value="1"/>
</dbReference>
<dbReference type="GO" id="GO:0000027">
    <property type="term" value="P:ribosomal large subunit assembly"/>
    <property type="evidence" value="ECO:0007669"/>
    <property type="project" value="UniProtKB-UniRule"/>
</dbReference>
<reference evidence="4 5" key="1">
    <citation type="submission" date="2020-01" db="EMBL/GenBank/DDBJ databases">
        <title>Genomes assembled from Gulf of Kutch pelagic sediment metagenomes.</title>
        <authorList>
            <person name="Chandrashekar M."/>
            <person name="Mahajan M.S."/>
            <person name="Dave K.J."/>
            <person name="Vatsa P."/>
            <person name="Nathani N.M."/>
        </authorList>
    </citation>
    <scope>NUCLEOTIDE SEQUENCE [LARGE SCALE GENOMIC DNA]</scope>
    <source>
        <strain evidence="4">KS3-K002</strain>
    </source>
</reference>
<dbReference type="SMART" id="SM00838">
    <property type="entry name" value="EFG_C"/>
    <property type="match status" value="1"/>
</dbReference>
<evidence type="ECO:0000256" key="1">
    <source>
        <dbReference type="ARBA" id="ARBA00023134"/>
    </source>
</evidence>
<keyword evidence="2" id="KW-0963">Cytoplasm</keyword>
<dbReference type="FunFam" id="3.40.50.300:FF:000055">
    <property type="entry name" value="GTP-binding protein TypA"/>
    <property type="match status" value="1"/>
</dbReference>
<dbReference type="EMBL" id="JAACAK010000002">
    <property type="protein sequence ID" value="NIR73525.1"/>
    <property type="molecule type" value="Genomic_DNA"/>
</dbReference>
<comment type="similarity">
    <text evidence="2">Belongs to the TRAFAC class translation factor GTPase superfamily. Classic translation factor GTPase family. BipA subfamily.</text>
</comment>
<dbReference type="InterPro" id="IPR005225">
    <property type="entry name" value="Small_GTP-bd"/>
</dbReference>
<dbReference type="InterPro" id="IPR006298">
    <property type="entry name" value="BipA"/>
</dbReference>
<dbReference type="InterPro" id="IPR004161">
    <property type="entry name" value="EFTu-like_2"/>
</dbReference>
<gene>
    <name evidence="4" type="primary">typA</name>
    <name evidence="2" type="synonym">bipA</name>
    <name evidence="4" type="ORF">GWO12_00190</name>
</gene>
<sequence length="698" mass="77254">MQRHRHPAPTLTPTTSHPLLLTAVTELPPSYGVSGRNWVNLHARPCQFLDTAGCRTTRTRGGLPHGVGSGRRAHSPRNSRLEVVRQLIRNIAIIAHVDHGKTTLVDKMLRQAGIFHSKQQVEERVMDSNPLERERGITILSKNTAVRWNDVKINIVDTPGHADFGGEVERILRMVDGVLLLVDAAEGPMPQTRFVTRKALALGLQPIVVINKFDRHDARPLEVHDAVLELFIDLEASDRQLDAPFLYASARDGWASPTEDEVGGDLGPLFRAIVEHVPAPECDRQGSFQMLVSTIDYSTYLGRVAIGRVERGQVSVGQDIAVLPAGELGAVSDEETAAGRVLKLFAFDGLKRVEIETARAGDIVAVAGLDGVEIGMTLAEAGEYERLQGIVVEEPTLSVDFMVNNSPFAGDAGRFVTSRQVHERLFRELERNVALKVEETAGFEGLTVSGRGELHLAILMEEMRREGYEFQVSRPRVILREGPNGERQEPYEELVVDVPADMTGAVMKKLGPRRAELMGMGNSGHGRSRMHFRIPARGLFGYRSEFLTDTRGEGVMHHRFLEYGPWVGSLEGRSRGVLVADREGVASAYALFNLQERGTLFIGAGERAYQGMIVGEHSRPGDLEVNVAKEKKLTNVRAAGSDENILLEPPRRITLESALEYIEDDELIEVTPDAIRLRKRVLDANQRKKVARSKAYSY</sequence>
<feature type="domain" description="Tr-type G" evidence="3">
    <location>
        <begin position="86"/>
        <end position="281"/>
    </location>
</feature>
<dbReference type="InterPro" id="IPR031157">
    <property type="entry name" value="G_TR_CS"/>
</dbReference>
<dbReference type="FunFam" id="3.30.70.240:FF:000002">
    <property type="entry name" value="GTP-binding protein TypA"/>
    <property type="match status" value="1"/>
</dbReference>
<comment type="caution">
    <text evidence="2">Lacks conserved residue(s) required for the propagation of feature annotation.</text>
</comment>
<dbReference type="GO" id="GO:0005525">
    <property type="term" value="F:GTP binding"/>
    <property type="evidence" value="ECO:0007669"/>
    <property type="project" value="UniProtKB-UniRule"/>
</dbReference>
<dbReference type="InterPro" id="IPR047041">
    <property type="entry name" value="BipA_GTP-bd_dom"/>
</dbReference>
<dbReference type="Pfam" id="PF00009">
    <property type="entry name" value="GTP_EFTU"/>
    <property type="match status" value="1"/>
</dbReference>
<dbReference type="GO" id="GO:0000049">
    <property type="term" value="F:tRNA binding"/>
    <property type="evidence" value="ECO:0007669"/>
    <property type="project" value="UniProtKB-KW"/>
</dbReference>
<dbReference type="GO" id="GO:0005829">
    <property type="term" value="C:cytosol"/>
    <property type="evidence" value="ECO:0007669"/>
    <property type="project" value="TreeGrafter"/>
</dbReference>
<feature type="binding site" evidence="2">
    <location>
        <begin position="98"/>
        <end position="103"/>
    </location>
    <ligand>
        <name>GTP</name>
        <dbReference type="ChEBI" id="CHEBI:37565"/>
    </ligand>
</feature>
<dbReference type="HAMAP" id="MF_00849">
    <property type="entry name" value="BipA"/>
    <property type="match status" value="1"/>
</dbReference>
<dbReference type="InterPro" id="IPR000795">
    <property type="entry name" value="T_Tr_GTP-bd_dom"/>
</dbReference>
<protein>
    <recommendedName>
        <fullName evidence="2">Large ribosomal subunit assembly factor BipA</fullName>
        <ecNumber evidence="2">3.6.5.-</ecNumber>
    </recommendedName>
    <alternativeName>
        <fullName evidence="2">GTP-binding protein BipA</fullName>
    </alternativeName>
</protein>
<dbReference type="InterPro" id="IPR042116">
    <property type="entry name" value="TypA/BipA_C"/>
</dbReference>
<dbReference type="AlphaFoldDB" id="A0AAE4ZA06"/>
<dbReference type="Pfam" id="PF03144">
    <property type="entry name" value="GTP_EFTU_D2"/>
    <property type="match status" value="1"/>
</dbReference>
<evidence type="ECO:0000259" key="3">
    <source>
        <dbReference type="PROSITE" id="PS51722"/>
    </source>
</evidence>
<dbReference type="NCBIfam" id="TIGR00231">
    <property type="entry name" value="small_GTP"/>
    <property type="match status" value="1"/>
</dbReference>
<dbReference type="PANTHER" id="PTHR42908">
    <property type="entry name" value="TRANSLATION ELONGATION FACTOR-RELATED"/>
    <property type="match status" value="1"/>
</dbReference>
<keyword evidence="2" id="KW-0378">Hydrolase</keyword>
<keyword evidence="2" id="KW-0699">rRNA-binding</keyword>
<dbReference type="InterPro" id="IPR027417">
    <property type="entry name" value="P-loop_NTPase"/>
</dbReference>